<dbReference type="InterPro" id="IPR036412">
    <property type="entry name" value="HAD-like_sf"/>
</dbReference>
<dbReference type="Proteomes" id="UP000001744">
    <property type="component" value="Unassembled WGS sequence"/>
</dbReference>
<sequence length="288" mass="32183">MLLVLDFDETITLHAGKPDEWKVLSDAYMKDYAAAKESVSNIQPATFGQLHTYLDAFDNVERASIQRITESRFFEGVGERAIKELAESIQLRPGFTQFITSLRPYLESGLIKLHILSVNWSALLIRHTLCSQAALTPELFYIHCNDILLQSTTGIATGAMSPYGSSEPIHTATDKLRVFTKLQKSALQSVYVGDSLTDLYCLLQAKVGIFIGEKDSVLDVIQRMVLTLIPLQALASGTHKQAMPPFDLSQKTQPVWKTRTSVHVAKLYTATTWSDISSFLFHQQNDAR</sequence>
<evidence type="ECO:0000313" key="2">
    <source>
        <dbReference type="Proteomes" id="UP000001744"/>
    </source>
</evidence>
<dbReference type="eggNOG" id="ENOG502S7B4">
    <property type="taxonomic scope" value="Eukaryota"/>
</dbReference>
<reference evidence="1 2" key="1">
    <citation type="journal article" date="2011" name="Science">
        <title>Comparative functional genomics of the fission yeasts.</title>
        <authorList>
            <person name="Rhind N."/>
            <person name="Chen Z."/>
            <person name="Yassour M."/>
            <person name="Thompson D.A."/>
            <person name="Haas B.J."/>
            <person name="Habib N."/>
            <person name="Wapinski I."/>
            <person name="Roy S."/>
            <person name="Lin M.F."/>
            <person name="Heiman D.I."/>
            <person name="Young S.K."/>
            <person name="Furuya K."/>
            <person name="Guo Y."/>
            <person name="Pidoux A."/>
            <person name="Chen H.M."/>
            <person name="Robbertse B."/>
            <person name="Goldberg J.M."/>
            <person name="Aoki K."/>
            <person name="Bayne E.H."/>
            <person name="Berlin A.M."/>
            <person name="Desjardins C.A."/>
            <person name="Dobbs E."/>
            <person name="Dukaj L."/>
            <person name="Fan L."/>
            <person name="FitzGerald M.G."/>
            <person name="French C."/>
            <person name="Gujja S."/>
            <person name="Hansen K."/>
            <person name="Keifenheim D."/>
            <person name="Levin J.Z."/>
            <person name="Mosher R.A."/>
            <person name="Mueller C.A."/>
            <person name="Pfiffner J."/>
            <person name="Priest M."/>
            <person name="Russ C."/>
            <person name="Smialowska A."/>
            <person name="Swoboda P."/>
            <person name="Sykes S.M."/>
            <person name="Vaughn M."/>
            <person name="Vengrova S."/>
            <person name="Yoder R."/>
            <person name="Zeng Q."/>
            <person name="Allshire R."/>
            <person name="Baulcombe D."/>
            <person name="Birren B.W."/>
            <person name="Brown W."/>
            <person name="Ekwall K."/>
            <person name="Kellis M."/>
            <person name="Leatherwood J."/>
            <person name="Levin H."/>
            <person name="Margalit H."/>
            <person name="Martienssen R."/>
            <person name="Nieduszynski C.A."/>
            <person name="Spatafora J.W."/>
            <person name="Friedman N."/>
            <person name="Dalgaard J.Z."/>
            <person name="Baumann P."/>
            <person name="Niki H."/>
            <person name="Regev A."/>
            <person name="Nusbaum C."/>
        </authorList>
    </citation>
    <scope>NUCLEOTIDE SEQUENCE [LARGE SCALE GENOMIC DNA]</scope>
    <source>
        <strain evidence="2">yFS275 / FY16936</strain>
    </source>
</reference>
<evidence type="ECO:0000313" key="1">
    <source>
        <dbReference type="EMBL" id="EEB05449.1"/>
    </source>
</evidence>
<dbReference type="Gene3D" id="3.40.50.1000">
    <property type="entry name" value="HAD superfamily/HAD-like"/>
    <property type="match status" value="1"/>
</dbReference>
<dbReference type="OrthoDB" id="10255128at2759"/>
<organism evidence="1 2">
    <name type="scientific">Schizosaccharomyces japonicus (strain yFS275 / FY16936)</name>
    <name type="common">Fission yeast</name>
    <dbReference type="NCBI Taxonomy" id="402676"/>
    <lineage>
        <taxon>Eukaryota</taxon>
        <taxon>Fungi</taxon>
        <taxon>Dikarya</taxon>
        <taxon>Ascomycota</taxon>
        <taxon>Taphrinomycotina</taxon>
        <taxon>Schizosaccharomycetes</taxon>
        <taxon>Schizosaccharomycetales</taxon>
        <taxon>Schizosaccharomycetaceae</taxon>
        <taxon>Schizosaccharomyces</taxon>
    </lineage>
</organism>
<accession>B6JVP8</accession>
<dbReference type="InterPro" id="IPR023214">
    <property type="entry name" value="HAD_sf"/>
</dbReference>
<dbReference type="PANTHER" id="PTHR28181">
    <property type="entry name" value="UPF0655 PROTEIN YCR015C"/>
    <property type="match status" value="1"/>
</dbReference>
<proteinExistence type="predicted"/>
<dbReference type="RefSeq" id="XP_002171742.1">
    <property type="nucleotide sequence ID" value="XM_002171706.1"/>
</dbReference>
<keyword evidence="2" id="KW-1185">Reference proteome</keyword>
<protein>
    <submittedName>
        <fullName evidence="1">Fungal protein</fullName>
    </submittedName>
</protein>
<dbReference type="OMA" id="STTDMEC"/>
<gene>
    <name evidence="1" type="ORF">SJAG_00463</name>
</gene>
<dbReference type="InterPro" id="IPR050849">
    <property type="entry name" value="HAD-like_hydrolase_phosphatase"/>
</dbReference>
<dbReference type="STRING" id="402676.B6JVP8"/>
<dbReference type="EMBL" id="KE651166">
    <property type="protein sequence ID" value="EEB05449.1"/>
    <property type="molecule type" value="Genomic_DNA"/>
</dbReference>
<dbReference type="HOGENOM" id="CLU_056574_2_0_1"/>
<dbReference type="AlphaFoldDB" id="B6JVP8"/>
<dbReference type="SUPFAM" id="SSF56784">
    <property type="entry name" value="HAD-like"/>
    <property type="match status" value="1"/>
</dbReference>
<dbReference type="GeneID" id="7047961"/>
<name>B6JVP8_SCHJY</name>
<dbReference type="PANTHER" id="PTHR28181:SF1">
    <property type="entry name" value="COLD TOLERANCE PROTEIN 1"/>
    <property type="match status" value="1"/>
</dbReference>
<dbReference type="JaponicusDB" id="SJAG_00463"/>
<dbReference type="VEuPathDB" id="FungiDB:SJAG_00463"/>